<dbReference type="AlphaFoldDB" id="A0A517SUP2"/>
<evidence type="ECO:0000256" key="1">
    <source>
        <dbReference type="SAM" id="MobiDB-lite"/>
    </source>
</evidence>
<dbReference type="Proteomes" id="UP000315003">
    <property type="component" value="Chromosome"/>
</dbReference>
<proteinExistence type="predicted"/>
<accession>A0A517SUP2</accession>
<evidence type="ECO:0000313" key="3">
    <source>
        <dbReference type="Proteomes" id="UP000315003"/>
    </source>
</evidence>
<keyword evidence="3" id="KW-1185">Reference proteome</keyword>
<feature type="compositionally biased region" description="Low complexity" evidence="1">
    <location>
        <begin position="74"/>
        <end position="102"/>
    </location>
</feature>
<dbReference type="EMBL" id="CP036272">
    <property type="protein sequence ID" value="QDT59841.1"/>
    <property type="molecule type" value="Genomic_DNA"/>
</dbReference>
<gene>
    <name evidence="2" type="ORF">SV7mr_23530</name>
</gene>
<organism evidence="2 3">
    <name type="scientific">Stieleria bergensis</name>
    <dbReference type="NCBI Taxonomy" id="2528025"/>
    <lineage>
        <taxon>Bacteria</taxon>
        <taxon>Pseudomonadati</taxon>
        <taxon>Planctomycetota</taxon>
        <taxon>Planctomycetia</taxon>
        <taxon>Pirellulales</taxon>
        <taxon>Pirellulaceae</taxon>
        <taxon>Stieleria</taxon>
    </lineage>
</organism>
<protein>
    <submittedName>
        <fullName evidence="2">Uncharacterized protein</fullName>
    </submittedName>
</protein>
<feature type="region of interest" description="Disordered" evidence="1">
    <location>
        <begin position="67"/>
        <end position="108"/>
    </location>
</feature>
<name>A0A517SUP2_9BACT</name>
<reference evidence="2 3" key="1">
    <citation type="submission" date="2019-02" db="EMBL/GenBank/DDBJ databases">
        <title>Deep-cultivation of Planctomycetes and their phenomic and genomic characterization uncovers novel biology.</title>
        <authorList>
            <person name="Wiegand S."/>
            <person name="Jogler M."/>
            <person name="Boedeker C."/>
            <person name="Pinto D."/>
            <person name="Vollmers J."/>
            <person name="Rivas-Marin E."/>
            <person name="Kohn T."/>
            <person name="Peeters S.H."/>
            <person name="Heuer A."/>
            <person name="Rast P."/>
            <person name="Oberbeckmann S."/>
            <person name="Bunk B."/>
            <person name="Jeske O."/>
            <person name="Meyerdierks A."/>
            <person name="Storesund J.E."/>
            <person name="Kallscheuer N."/>
            <person name="Luecker S."/>
            <person name="Lage O.M."/>
            <person name="Pohl T."/>
            <person name="Merkel B.J."/>
            <person name="Hornburger P."/>
            <person name="Mueller R.-W."/>
            <person name="Bruemmer F."/>
            <person name="Labrenz M."/>
            <person name="Spormann A.M."/>
            <person name="Op den Camp H."/>
            <person name="Overmann J."/>
            <person name="Amann R."/>
            <person name="Jetten M.S.M."/>
            <person name="Mascher T."/>
            <person name="Medema M.H."/>
            <person name="Devos D.P."/>
            <person name="Kaster A.-K."/>
            <person name="Ovreas L."/>
            <person name="Rohde M."/>
            <person name="Galperin M.Y."/>
            <person name="Jogler C."/>
        </authorList>
    </citation>
    <scope>NUCLEOTIDE SEQUENCE [LARGE SCALE GENOMIC DNA]</scope>
    <source>
        <strain evidence="2 3">SV_7m_r</strain>
    </source>
</reference>
<evidence type="ECO:0000313" key="2">
    <source>
        <dbReference type="EMBL" id="QDT59841.1"/>
    </source>
</evidence>
<sequence length="108" mass="11666">MRTLWSHVRGSASSNHSTQCHRSKLFIGAFCVSQIWNGVSGNTHRRWDPARSATYFAVPIHSTWHSPGTSDTPAFTGTSHSASSTTAWPSTSRSGPRSSRSSAECTGN</sequence>